<proteinExistence type="predicted"/>
<feature type="compositionally biased region" description="Polar residues" evidence="1">
    <location>
        <begin position="37"/>
        <end position="46"/>
    </location>
</feature>
<accession>A0A430A7M0</accession>
<protein>
    <recommendedName>
        <fullName evidence="4">GIY-YIG domain-containing protein</fullName>
    </recommendedName>
</protein>
<sequence>MKNYYFYILKLETEVHEEYKYYVGKTYKLEDRMTNHYRGNNKSSARIQKPKLNKNNKNNGGKPLVVKEVIALYLLDTSILEGVKNDSELDSITSIVENKITYDLFSSGESIVNAQENLRNIDFKYENVRGGCFLDYWIDSSGKPIAIPSCKKRMDEEYLDKSGITLEKLIFCGDKMKEINNSYSNL</sequence>
<dbReference type="InterPro" id="IPR035901">
    <property type="entry name" value="GIY-YIG_endonuc_sf"/>
</dbReference>
<evidence type="ECO:0000313" key="3">
    <source>
        <dbReference type="Proteomes" id="UP000287101"/>
    </source>
</evidence>
<dbReference type="Proteomes" id="UP000287101">
    <property type="component" value="Unassembled WGS sequence"/>
</dbReference>
<evidence type="ECO:0000313" key="2">
    <source>
        <dbReference type="EMBL" id="RSU03071.1"/>
    </source>
</evidence>
<dbReference type="EMBL" id="NGJY01000002">
    <property type="protein sequence ID" value="RSU03071.1"/>
    <property type="molecule type" value="Genomic_DNA"/>
</dbReference>
<organism evidence="2 3">
    <name type="scientific">Vagococcus fessus</name>
    <dbReference type="NCBI Taxonomy" id="120370"/>
    <lineage>
        <taxon>Bacteria</taxon>
        <taxon>Bacillati</taxon>
        <taxon>Bacillota</taxon>
        <taxon>Bacilli</taxon>
        <taxon>Lactobacillales</taxon>
        <taxon>Enterococcaceae</taxon>
        <taxon>Vagococcus</taxon>
    </lineage>
</organism>
<dbReference type="SUPFAM" id="SSF82771">
    <property type="entry name" value="GIY-YIG endonuclease"/>
    <property type="match status" value="1"/>
</dbReference>
<dbReference type="RefSeq" id="WP_126831284.1">
    <property type="nucleotide sequence ID" value="NZ_CBCRYB010000004.1"/>
</dbReference>
<reference evidence="2 3" key="1">
    <citation type="submission" date="2017-05" db="EMBL/GenBank/DDBJ databases">
        <title>Vagococcus spp. assemblies.</title>
        <authorList>
            <person name="Gulvik C.A."/>
        </authorList>
    </citation>
    <scope>NUCLEOTIDE SEQUENCE [LARGE SCALE GENOMIC DNA]</scope>
    <source>
        <strain evidence="2 3">CCUG 41755</strain>
    </source>
</reference>
<gene>
    <name evidence="2" type="ORF">CBF31_04970</name>
</gene>
<feature type="region of interest" description="Disordered" evidence="1">
    <location>
        <begin position="34"/>
        <end position="60"/>
    </location>
</feature>
<dbReference type="AlphaFoldDB" id="A0A430A7M0"/>
<dbReference type="Gene3D" id="3.40.1440.10">
    <property type="entry name" value="GIY-YIG endonuclease"/>
    <property type="match status" value="1"/>
</dbReference>
<evidence type="ECO:0000256" key="1">
    <source>
        <dbReference type="SAM" id="MobiDB-lite"/>
    </source>
</evidence>
<keyword evidence="3" id="KW-1185">Reference proteome</keyword>
<name>A0A430A7M0_9ENTE</name>
<evidence type="ECO:0008006" key="4">
    <source>
        <dbReference type="Google" id="ProtNLM"/>
    </source>
</evidence>
<comment type="caution">
    <text evidence="2">The sequence shown here is derived from an EMBL/GenBank/DDBJ whole genome shotgun (WGS) entry which is preliminary data.</text>
</comment>